<proteinExistence type="predicted"/>
<accession>A0A0N4Y5C9</accession>
<dbReference type="EMBL" id="UYSL01020477">
    <property type="protein sequence ID" value="VDL74775.1"/>
    <property type="molecule type" value="Genomic_DNA"/>
</dbReference>
<feature type="domain" description="7TM GPCR serpentine receptor class x (Srx)" evidence="2">
    <location>
        <begin position="18"/>
        <end position="288"/>
    </location>
</feature>
<dbReference type="InterPro" id="IPR019430">
    <property type="entry name" value="7TM_GPCR_serpentine_rcpt_Srx"/>
</dbReference>
<evidence type="ECO:0000256" key="1">
    <source>
        <dbReference type="SAM" id="Phobius"/>
    </source>
</evidence>
<dbReference type="PANTHER" id="PTHR23017">
    <property type="entry name" value="SERPENTINE RECEPTOR, CLASS X"/>
    <property type="match status" value="1"/>
</dbReference>
<dbReference type="Proteomes" id="UP000271162">
    <property type="component" value="Unassembled WGS sequence"/>
</dbReference>
<feature type="transmembrane region" description="Helical" evidence="1">
    <location>
        <begin position="179"/>
        <end position="202"/>
    </location>
</feature>
<evidence type="ECO:0000313" key="3">
    <source>
        <dbReference type="EMBL" id="VDL74775.1"/>
    </source>
</evidence>
<name>A0A0N4Y5C9_NIPBR</name>
<dbReference type="Gene3D" id="1.20.1070.10">
    <property type="entry name" value="Rhodopsin 7-helix transmembrane proteins"/>
    <property type="match status" value="1"/>
</dbReference>
<evidence type="ECO:0000313" key="5">
    <source>
        <dbReference type="WBParaSite" id="NBR_0001118501-mRNA-1"/>
    </source>
</evidence>
<organism evidence="5">
    <name type="scientific">Nippostrongylus brasiliensis</name>
    <name type="common">Rat hookworm</name>
    <dbReference type="NCBI Taxonomy" id="27835"/>
    <lineage>
        <taxon>Eukaryota</taxon>
        <taxon>Metazoa</taxon>
        <taxon>Ecdysozoa</taxon>
        <taxon>Nematoda</taxon>
        <taxon>Chromadorea</taxon>
        <taxon>Rhabditida</taxon>
        <taxon>Rhabditina</taxon>
        <taxon>Rhabditomorpha</taxon>
        <taxon>Strongyloidea</taxon>
        <taxon>Heligmosomidae</taxon>
        <taxon>Nippostrongylus</taxon>
    </lineage>
</organism>
<gene>
    <name evidence="3" type="ORF">NBR_LOCUS11186</name>
</gene>
<feature type="transmembrane region" description="Helical" evidence="1">
    <location>
        <begin position="127"/>
        <end position="149"/>
    </location>
</feature>
<dbReference type="PANTHER" id="PTHR23017:SF25">
    <property type="entry name" value="SERPENTINE RECEPTOR CLASS X 45"/>
    <property type="match status" value="1"/>
</dbReference>
<keyword evidence="1" id="KW-0472">Membrane</keyword>
<dbReference type="SUPFAM" id="SSF81321">
    <property type="entry name" value="Family A G protein-coupled receptor-like"/>
    <property type="match status" value="1"/>
</dbReference>
<reference evidence="5" key="1">
    <citation type="submission" date="2017-02" db="UniProtKB">
        <authorList>
            <consortium name="WormBaseParasite"/>
        </authorList>
    </citation>
    <scope>IDENTIFICATION</scope>
</reference>
<dbReference type="AlphaFoldDB" id="A0A0N4Y5C9"/>
<sequence>MVEVQVRDVDRLAGALIFITAFIGLVANAFIAIHIRHLALLRNSFGRLLQLQAIGDSIFGAIWAIYFAPVLIFNIKALQDIQVAARFGQLCLICYDISIYSHLIISLNRFVSVYMPTRYNIIFTEKFTSILVGCTALGSFLFSFFLVYVKCQMCFSVQRWMLDYEVPPCNPTFVYYAEFVRGLVIICAFAVLNACTFIRMIFYNKAKQRKQITVAFDTVQHAKRRSVEKTFVQQVTLQGMLYVLELTTYFYVANYFPVAATDVAHDPNRWPNFLLTTYAWILVHTLDG</sequence>
<dbReference type="WBParaSite" id="NBR_0001118501-mRNA-1">
    <property type="protein sequence ID" value="NBR_0001118501-mRNA-1"/>
    <property type="gene ID" value="NBR_0001118501"/>
</dbReference>
<keyword evidence="1" id="KW-1133">Transmembrane helix</keyword>
<feature type="transmembrane region" description="Helical" evidence="1">
    <location>
        <begin position="54"/>
        <end position="75"/>
    </location>
</feature>
<reference evidence="3 4" key="2">
    <citation type="submission" date="2018-11" db="EMBL/GenBank/DDBJ databases">
        <authorList>
            <consortium name="Pathogen Informatics"/>
        </authorList>
    </citation>
    <scope>NUCLEOTIDE SEQUENCE [LARGE SCALE GENOMIC DNA]</scope>
</reference>
<evidence type="ECO:0000313" key="4">
    <source>
        <dbReference type="Proteomes" id="UP000271162"/>
    </source>
</evidence>
<dbReference type="OMA" id="VSPPCEM"/>
<evidence type="ECO:0000259" key="2">
    <source>
        <dbReference type="Pfam" id="PF10328"/>
    </source>
</evidence>
<protein>
    <submittedName>
        <fullName evidence="5">Serpentine receptor class X 45 (inferred by orthology to a C. elegans protein)</fullName>
    </submittedName>
</protein>
<dbReference type="CDD" id="cd00637">
    <property type="entry name" value="7tm_classA_rhodopsin-like"/>
    <property type="match status" value="1"/>
</dbReference>
<feature type="transmembrane region" description="Helical" evidence="1">
    <location>
        <begin position="12"/>
        <end position="33"/>
    </location>
</feature>
<keyword evidence="4" id="KW-1185">Reference proteome</keyword>
<dbReference type="Pfam" id="PF10328">
    <property type="entry name" value="7TM_GPCR_Srx"/>
    <property type="match status" value="1"/>
</dbReference>
<keyword evidence="1" id="KW-0812">Transmembrane</keyword>